<dbReference type="InterPro" id="IPR014729">
    <property type="entry name" value="Rossmann-like_a/b/a_fold"/>
</dbReference>
<evidence type="ECO:0000256" key="10">
    <source>
        <dbReference type="ARBA" id="ARBA00047552"/>
    </source>
</evidence>
<sequence length="887" mass="102360">MRPGNPEALELPYDPQRVEARWYEHWESLGVFRPRPDPSGKPPFVISIPPPNVTGSLTMGHLLGESVRDVVLRWQRMEGRETLYVPGMDHAGIATQNVVEKRLRERGTSRHELGREAFLREVWAWKEQYGGLILKQLRGFGITADWTRERFTLDPAYSRAVLLGFQRLYEAGLIYRGRYIVNWCPRCLTALSDEEVDHVERQGSLWHLRYPVKGSDRFVTVATTRPETMLGDTGVAVHPKDRRYAKLVGRAVILPLMRREIPIVADELVDPKFGTGAVKVTPAHDPNDFQMGRRHGLSEVVIMDERAVLNEHAGDFRGLDRFEGRRRVVEALQDAGYLEKVEPHTHAVGQCSRCDTVIEPYLSWQWFVKMGPLAEPALEAARRGRVKFYPARWKKVYVHWLENIRDWCISRQLWWGHRIPVWYRGEETVVSLDPPPGEGWRQDEDVLDTWFSSWLWPFAILGWPEETEDLKRYYPNGLMVTGSDIIFFWVARMVMAGYRFTGREPFTHVYFTSIVRDAQGRKMSKSLGNSPDPLEMMRTYGADAVRFTMIYLTPTGQDLLFDEKRLETGRHFANKMWNATRLVRMRLGDEDPGAVRESSLRLQPADRWILSRFANAVKDTTRNLKTFRFNEAANAVYQFAWSEYCDWYLEMAKPRWALAERAGALTPEERDDLRTVRWVSWKVLDGILRLLHPFMPFVTEELWQALPHDGDTLALAAWPRAKRAWFDAGVERQFAFVQELVVAVRNLRVENKLPPGRAVPVVVRGPAESLDLLERMRAQVLPLARLESLTLARDGARPRVAASAVVQGCEVFLPLEGLINLDEERERLTREATKLLDDLEAVKKKLRNTDFLQKARPEVVERERQRLAQLEETLEKLKRAQAALAGA</sequence>
<gene>
    <name evidence="12" type="primary">valS</name>
    <name evidence="16" type="ORF">ENR23_01845</name>
</gene>
<protein>
    <recommendedName>
        <fullName evidence="12">Valine--tRNA ligase</fullName>
        <ecNumber evidence="12">6.1.1.9</ecNumber>
    </recommendedName>
    <alternativeName>
        <fullName evidence="12">Valyl-tRNA synthetase</fullName>
        <shortName evidence="12">ValRS</shortName>
    </alternativeName>
</protein>
<comment type="subcellular location">
    <subcellularLocation>
        <location evidence="1 12">Cytoplasm</location>
    </subcellularLocation>
</comment>
<comment type="caution">
    <text evidence="16">The sequence shown here is derived from an EMBL/GenBank/DDBJ whole genome shotgun (WGS) entry which is preliminary data.</text>
</comment>
<evidence type="ECO:0000256" key="4">
    <source>
        <dbReference type="ARBA" id="ARBA00022598"/>
    </source>
</evidence>
<dbReference type="InterPro" id="IPR037118">
    <property type="entry name" value="Val-tRNA_synth_C_sf"/>
</dbReference>
<keyword evidence="9 12" id="KW-0030">Aminoacyl-tRNA synthetase</keyword>
<dbReference type="PROSITE" id="PS00178">
    <property type="entry name" value="AA_TRNA_LIGASE_I"/>
    <property type="match status" value="1"/>
</dbReference>
<comment type="domain">
    <text evidence="12">ValRS has two distinct active sites: one for aminoacylation and one for editing. The misactivated threonine is translocated from the active site to the editing site.</text>
</comment>
<evidence type="ECO:0000259" key="13">
    <source>
        <dbReference type="Pfam" id="PF00133"/>
    </source>
</evidence>
<keyword evidence="7 12" id="KW-0648">Protein biosynthesis</keyword>
<dbReference type="HAMAP" id="MF_02004">
    <property type="entry name" value="Val_tRNA_synth_type1"/>
    <property type="match status" value="1"/>
</dbReference>
<keyword evidence="6 12" id="KW-0067">ATP-binding</keyword>
<accession>A0A832I024</accession>
<dbReference type="SUPFAM" id="SSF50677">
    <property type="entry name" value="ValRS/IleRS/LeuRS editing domain"/>
    <property type="match status" value="1"/>
</dbReference>
<evidence type="ECO:0000256" key="5">
    <source>
        <dbReference type="ARBA" id="ARBA00022741"/>
    </source>
</evidence>
<dbReference type="InterPro" id="IPR013155">
    <property type="entry name" value="M/V/L/I-tRNA-synth_anticd-bd"/>
</dbReference>
<dbReference type="InterPro" id="IPR009008">
    <property type="entry name" value="Val/Leu/Ile-tRNA-synth_edit"/>
</dbReference>
<dbReference type="PANTHER" id="PTHR11946:SF93">
    <property type="entry name" value="VALINE--TRNA LIGASE, CHLOROPLASTIC_MITOCHONDRIAL 2"/>
    <property type="match status" value="1"/>
</dbReference>
<evidence type="ECO:0000256" key="3">
    <source>
        <dbReference type="ARBA" id="ARBA00022490"/>
    </source>
</evidence>
<comment type="domain">
    <text evidence="12">The C-terminal coiled-coil domain is crucial for aminoacylation activity.</text>
</comment>
<comment type="subunit">
    <text evidence="2 12">Monomer.</text>
</comment>
<evidence type="ECO:0000259" key="15">
    <source>
        <dbReference type="Pfam" id="PF10458"/>
    </source>
</evidence>
<dbReference type="InterPro" id="IPR009080">
    <property type="entry name" value="tRNAsynth_Ia_anticodon-bd"/>
</dbReference>
<evidence type="ECO:0000256" key="2">
    <source>
        <dbReference type="ARBA" id="ARBA00011245"/>
    </source>
</evidence>
<name>A0A832I024_UNCEI</name>
<dbReference type="Gene3D" id="1.10.287.380">
    <property type="entry name" value="Valyl-tRNA synthetase, C-terminal domain"/>
    <property type="match status" value="1"/>
</dbReference>
<proteinExistence type="inferred from homology"/>
<feature type="binding site" evidence="12">
    <location>
        <position position="525"/>
    </location>
    <ligand>
        <name>ATP</name>
        <dbReference type="ChEBI" id="CHEBI:30616"/>
    </ligand>
</feature>
<dbReference type="Pfam" id="PF10458">
    <property type="entry name" value="Val_tRNA-synt_C"/>
    <property type="match status" value="1"/>
</dbReference>
<feature type="domain" description="Methionyl/Valyl/Leucyl/Isoleucyl-tRNA synthetase anticodon-binding" evidence="14">
    <location>
        <begin position="606"/>
        <end position="761"/>
    </location>
</feature>
<evidence type="ECO:0000259" key="14">
    <source>
        <dbReference type="Pfam" id="PF08264"/>
    </source>
</evidence>
<comment type="similarity">
    <text evidence="11 12">Belongs to the class-I aminoacyl-tRNA synthetase family. ValS type 1 subfamily.</text>
</comment>
<evidence type="ECO:0000256" key="8">
    <source>
        <dbReference type="ARBA" id="ARBA00023054"/>
    </source>
</evidence>
<dbReference type="FunFam" id="1.10.287.380:FF:000001">
    <property type="entry name" value="Valine--tRNA ligase"/>
    <property type="match status" value="1"/>
</dbReference>
<evidence type="ECO:0000256" key="12">
    <source>
        <dbReference type="HAMAP-Rule" id="MF_02004"/>
    </source>
</evidence>
<feature type="domain" description="Aminoacyl-tRNA synthetase class Ia" evidence="13">
    <location>
        <begin position="22"/>
        <end position="428"/>
    </location>
</feature>
<keyword evidence="8 12" id="KW-0175">Coiled coil</keyword>
<comment type="function">
    <text evidence="12">Catalyzes the attachment of valine to tRNA(Val). As ValRS can inadvertently accommodate and process structurally similar amino acids such as threonine, to avoid such errors, it has a 'posttransfer' editing activity that hydrolyzes mischarged Thr-tRNA(Val) in a tRNA-dependent manner.</text>
</comment>
<dbReference type="CDD" id="cd07962">
    <property type="entry name" value="Anticodon_Ia_Val"/>
    <property type="match status" value="1"/>
</dbReference>
<dbReference type="SUPFAM" id="SSF46589">
    <property type="entry name" value="tRNA-binding arm"/>
    <property type="match status" value="1"/>
</dbReference>
<dbReference type="GO" id="GO:0005829">
    <property type="term" value="C:cytosol"/>
    <property type="evidence" value="ECO:0007669"/>
    <property type="project" value="TreeGrafter"/>
</dbReference>
<dbReference type="Gene3D" id="3.90.740.10">
    <property type="entry name" value="Valyl/Leucyl/Isoleucyl-tRNA synthetase, editing domain"/>
    <property type="match status" value="1"/>
</dbReference>
<dbReference type="PANTHER" id="PTHR11946">
    <property type="entry name" value="VALYL-TRNA SYNTHETASES"/>
    <property type="match status" value="1"/>
</dbReference>
<evidence type="ECO:0000313" key="16">
    <source>
        <dbReference type="EMBL" id="HGZ42166.1"/>
    </source>
</evidence>
<keyword evidence="3 12" id="KW-0963">Cytoplasm</keyword>
<feature type="domain" description="Aminoacyl-tRNA synthetase class Ia" evidence="13">
    <location>
        <begin position="439"/>
        <end position="560"/>
    </location>
</feature>
<reference evidence="16" key="1">
    <citation type="journal article" date="2020" name="mSystems">
        <title>Genome- and Community-Level Interaction Insights into Carbon Utilization and Element Cycling Functions of Hydrothermarchaeota in Hydrothermal Sediment.</title>
        <authorList>
            <person name="Zhou Z."/>
            <person name="Liu Y."/>
            <person name="Xu W."/>
            <person name="Pan J."/>
            <person name="Luo Z.H."/>
            <person name="Li M."/>
        </authorList>
    </citation>
    <scope>NUCLEOTIDE SEQUENCE [LARGE SCALE GENOMIC DNA]</scope>
    <source>
        <strain evidence="16">SpSt-381</strain>
    </source>
</reference>
<keyword evidence="5 12" id="KW-0547">Nucleotide-binding</keyword>
<organism evidence="16">
    <name type="scientific">Eiseniibacteriota bacterium</name>
    <dbReference type="NCBI Taxonomy" id="2212470"/>
    <lineage>
        <taxon>Bacteria</taxon>
        <taxon>Candidatus Eiseniibacteriota</taxon>
    </lineage>
</organism>
<dbReference type="GO" id="GO:0005524">
    <property type="term" value="F:ATP binding"/>
    <property type="evidence" value="ECO:0007669"/>
    <property type="project" value="UniProtKB-UniRule"/>
</dbReference>
<evidence type="ECO:0000256" key="9">
    <source>
        <dbReference type="ARBA" id="ARBA00023146"/>
    </source>
</evidence>
<comment type="caution">
    <text evidence="12">Lacks conserved residue(s) required for the propagation of feature annotation.</text>
</comment>
<feature type="coiled-coil region" evidence="12">
    <location>
        <begin position="818"/>
        <end position="887"/>
    </location>
</feature>
<dbReference type="GO" id="GO:0006438">
    <property type="term" value="P:valyl-tRNA aminoacylation"/>
    <property type="evidence" value="ECO:0007669"/>
    <property type="project" value="UniProtKB-UniRule"/>
</dbReference>
<feature type="domain" description="Valyl-tRNA synthetase tRNA-binding arm" evidence="15">
    <location>
        <begin position="821"/>
        <end position="883"/>
    </location>
</feature>
<dbReference type="SUPFAM" id="SSF52374">
    <property type="entry name" value="Nucleotidylyl transferase"/>
    <property type="match status" value="1"/>
</dbReference>
<dbReference type="Pfam" id="PF08264">
    <property type="entry name" value="Anticodon_1"/>
    <property type="match status" value="1"/>
</dbReference>
<keyword evidence="4 12" id="KW-0436">Ligase</keyword>
<evidence type="ECO:0000256" key="11">
    <source>
        <dbReference type="ARBA" id="ARBA00060830"/>
    </source>
</evidence>
<dbReference type="Gene3D" id="1.10.730.10">
    <property type="entry name" value="Isoleucyl-tRNA Synthetase, Domain 1"/>
    <property type="match status" value="1"/>
</dbReference>
<dbReference type="EMBL" id="DSQF01000003">
    <property type="protein sequence ID" value="HGZ42166.1"/>
    <property type="molecule type" value="Genomic_DNA"/>
</dbReference>
<dbReference type="GO" id="GO:0004832">
    <property type="term" value="F:valine-tRNA ligase activity"/>
    <property type="evidence" value="ECO:0007669"/>
    <property type="project" value="UniProtKB-UniRule"/>
</dbReference>
<evidence type="ECO:0000256" key="7">
    <source>
        <dbReference type="ARBA" id="ARBA00022917"/>
    </source>
</evidence>
<dbReference type="InterPro" id="IPR010978">
    <property type="entry name" value="tRNA-bd_arm"/>
</dbReference>
<evidence type="ECO:0000256" key="6">
    <source>
        <dbReference type="ARBA" id="ARBA00022840"/>
    </source>
</evidence>
<dbReference type="InterPro" id="IPR033705">
    <property type="entry name" value="Anticodon_Ia_Val"/>
</dbReference>
<dbReference type="FunFam" id="3.40.50.620:FF:000098">
    <property type="entry name" value="Valine--tRNA ligase"/>
    <property type="match status" value="1"/>
</dbReference>
<dbReference type="SUPFAM" id="SSF47323">
    <property type="entry name" value="Anticodon-binding domain of a subclass of class I aminoacyl-tRNA synthetases"/>
    <property type="match status" value="1"/>
</dbReference>
<dbReference type="InterPro" id="IPR002300">
    <property type="entry name" value="aa-tRNA-synth_Ia"/>
</dbReference>
<dbReference type="AlphaFoldDB" id="A0A832I024"/>
<feature type="short sequence motif" description="'KMSKS' region" evidence="12">
    <location>
        <begin position="522"/>
        <end position="526"/>
    </location>
</feature>
<dbReference type="NCBIfam" id="NF004349">
    <property type="entry name" value="PRK05729.1"/>
    <property type="match status" value="1"/>
</dbReference>
<dbReference type="PRINTS" id="PR00986">
    <property type="entry name" value="TRNASYNTHVAL"/>
</dbReference>
<dbReference type="Pfam" id="PF00133">
    <property type="entry name" value="tRNA-synt_1"/>
    <property type="match status" value="2"/>
</dbReference>
<dbReference type="InterPro" id="IPR002303">
    <property type="entry name" value="Valyl-tRNA_ligase"/>
</dbReference>
<dbReference type="FunFam" id="3.40.50.620:FF:000032">
    <property type="entry name" value="Valine--tRNA ligase"/>
    <property type="match status" value="1"/>
</dbReference>
<dbReference type="NCBIfam" id="TIGR00422">
    <property type="entry name" value="valS"/>
    <property type="match status" value="1"/>
</dbReference>
<dbReference type="EC" id="6.1.1.9" evidence="12"/>
<dbReference type="FunFam" id="3.90.740.10:FF:000005">
    <property type="entry name" value="Valine--tRNA ligase, mitochondrial"/>
    <property type="match status" value="1"/>
</dbReference>
<dbReference type="InterPro" id="IPR019499">
    <property type="entry name" value="Val-tRNA_synth_tRNA-bd"/>
</dbReference>
<dbReference type="CDD" id="cd00817">
    <property type="entry name" value="ValRS_core"/>
    <property type="match status" value="1"/>
</dbReference>
<dbReference type="InterPro" id="IPR001412">
    <property type="entry name" value="aa-tRNA-synth_I_CS"/>
</dbReference>
<dbReference type="Gene3D" id="3.40.50.620">
    <property type="entry name" value="HUPs"/>
    <property type="match status" value="3"/>
</dbReference>
<comment type="catalytic activity">
    <reaction evidence="10 12">
        <text>tRNA(Val) + L-valine + ATP = L-valyl-tRNA(Val) + AMP + diphosphate</text>
        <dbReference type="Rhea" id="RHEA:10704"/>
        <dbReference type="Rhea" id="RHEA-COMP:9672"/>
        <dbReference type="Rhea" id="RHEA-COMP:9708"/>
        <dbReference type="ChEBI" id="CHEBI:30616"/>
        <dbReference type="ChEBI" id="CHEBI:33019"/>
        <dbReference type="ChEBI" id="CHEBI:57762"/>
        <dbReference type="ChEBI" id="CHEBI:78442"/>
        <dbReference type="ChEBI" id="CHEBI:78537"/>
        <dbReference type="ChEBI" id="CHEBI:456215"/>
        <dbReference type="EC" id="6.1.1.9"/>
    </reaction>
</comment>
<dbReference type="GO" id="GO:0002161">
    <property type="term" value="F:aminoacyl-tRNA deacylase activity"/>
    <property type="evidence" value="ECO:0007669"/>
    <property type="project" value="InterPro"/>
</dbReference>
<evidence type="ECO:0000256" key="1">
    <source>
        <dbReference type="ARBA" id="ARBA00004496"/>
    </source>
</evidence>